<dbReference type="InterPro" id="IPR009057">
    <property type="entry name" value="Homeodomain-like_sf"/>
</dbReference>
<dbReference type="SMART" id="SM00389">
    <property type="entry name" value="HOX"/>
    <property type="match status" value="2"/>
</dbReference>
<evidence type="ECO:0000256" key="2">
    <source>
        <dbReference type="RuleBase" id="RU000682"/>
    </source>
</evidence>
<accession>A0A6A4I8I3</accession>
<feature type="compositionally biased region" description="Polar residues" evidence="3">
    <location>
        <begin position="261"/>
        <end position="271"/>
    </location>
</feature>
<dbReference type="Proteomes" id="UP000799118">
    <property type="component" value="Unassembled WGS sequence"/>
</dbReference>
<feature type="region of interest" description="Disordered" evidence="3">
    <location>
        <begin position="291"/>
        <end position="344"/>
    </location>
</feature>
<gene>
    <name evidence="5" type="ORF">BT96DRAFT_172846</name>
</gene>
<feature type="DNA-binding region" description="Homeobox" evidence="1">
    <location>
        <begin position="19"/>
        <end position="77"/>
    </location>
</feature>
<evidence type="ECO:0000313" key="6">
    <source>
        <dbReference type="Proteomes" id="UP000799118"/>
    </source>
</evidence>
<dbReference type="AlphaFoldDB" id="A0A6A4I8I3"/>
<comment type="subcellular location">
    <subcellularLocation>
        <location evidence="1 2">Nucleus</location>
    </subcellularLocation>
</comment>
<proteinExistence type="predicted"/>
<keyword evidence="1 2" id="KW-0371">Homeobox</keyword>
<protein>
    <recommendedName>
        <fullName evidence="4">Homeobox domain-containing protein</fullName>
    </recommendedName>
</protein>
<dbReference type="GO" id="GO:0003677">
    <property type="term" value="F:DNA binding"/>
    <property type="evidence" value="ECO:0007669"/>
    <property type="project" value="UniProtKB-UniRule"/>
</dbReference>
<keyword evidence="1 2" id="KW-0238">DNA-binding</keyword>
<feature type="domain" description="Homeobox" evidence="4">
    <location>
        <begin position="17"/>
        <end position="76"/>
    </location>
</feature>
<evidence type="ECO:0000313" key="5">
    <source>
        <dbReference type="EMBL" id="KAE9407009.1"/>
    </source>
</evidence>
<feature type="region of interest" description="Disordered" evidence="3">
    <location>
        <begin position="220"/>
        <end position="271"/>
    </location>
</feature>
<keyword evidence="6" id="KW-1185">Reference proteome</keyword>
<dbReference type="Pfam" id="PF00046">
    <property type="entry name" value="Homeodomain"/>
    <property type="match status" value="1"/>
</dbReference>
<evidence type="ECO:0000256" key="3">
    <source>
        <dbReference type="SAM" id="MobiDB-lite"/>
    </source>
</evidence>
<dbReference type="PROSITE" id="PS50071">
    <property type="entry name" value="HOMEOBOX_2"/>
    <property type="match status" value="2"/>
</dbReference>
<organism evidence="5 6">
    <name type="scientific">Gymnopus androsaceus JB14</name>
    <dbReference type="NCBI Taxonomy" id="1447944"/>
    <lineage>
        <taxon>Eukaryota</taxon>
        <taxon>Fungi</taxon>
        <taxon>Dikarya</taxon>
        <taxon>Basidiomycota</taxon>
        <taxon>Agaricomycotina</taxon>
        <taxon>Agaricomycetes</taxon>
        <taxon>Agaricomycetidae</taxon>
        <taxon>Agaricales</taxon>
        <taxon>Marasmiineae</taxon>
        <taxon>Omphalotaceae</taxon>
        <taxon>Gymnopus</taxon>
    </lineage>
</organism>
<evidence type="ECO:0000256" key="1">
    <source>
        <dbReference type="PROSITE-ProRule" id="PRU00108"/>
    </source>
</evidence>
<dbReference type="OrthoDB" id="2646043at2759"/>
<feature type="DNA-binding region" description="Homeobox" evidence="1">
    <location>
        <begin position="83"/>
        <end position="150"/>
    </location>
</feature>
<dbReference type="EMBL" id="ML769398">
    <property type="protein sequence ID" value="KAE9407009.1"/>
    <property type="molecule type" value="Genomic_DNA"/>
</dbReference>
<dbReference type="GO" id="GO:0005634">
    <property type="term" value="C:nucleus"/>
    <property type="evidence" value="ECO:0007669"/>
    <property type="project" value="UniProtKB-SubCell"/>
</dbReference>
<keyword evidence="1 2" id="KW-0539">Nucleus</keyword>
<feature type="region of interest" description="Disordered" evidence="3">
    <location>
        <begin position="149"/>
        <end position="170"/>
    </location>
</feature>
<sequence length="363" mass="39879">MESSTSSSSESTYPPKLTPERLKILRDAFYIGLQMPTKEEKESLLERITSLPNCEHYTYKSPNGWFKNNRKAARQYAQNALQPSRKRLRLTSKGLEILHDAYKRGIRTPTSTQRERLVKRITALPGCGHYTNKNVAGWFKDKRRKEHVTVTASSSSSSSSSAPTQKFSFTPSDEETLHTLFANSPYPSKDLVSVWAELLDAHLDDVEAWIFAEQQALEQSTHKRQHSPGTWPSASESTAALSQCPSPVSQSHYPHLPPPLSISQYSSEGWQQPGTDLDAKFVCLPTPLSIGTSSRSSSPALQDSSDGAVSPCPRTCTDATSESSKLPAVPSSTPPSPNPTDTKVEVSEGFHSIFASSMAHLIG</sequence>
<feature type="compositionally biased region" description="Polar residues" evidence="3">
    <location>
        <begin position="291"/>
        <end position="307"/>
    </location>
</feature>
<dbReference type="CDD" id="cd00086">
    <property type="entry name" value="homeodomain"/>
    <property type="match status" value="1"/>
</dbReference>
<feature type="domain" description="Homeobox" evidence="4">
    <location>
        <begin position="81"/>
        <end position="149"/>
    </location>
</feature>
<name>A0A6A4I8I3_9AGAR</name>
<dbReference type="InterPro" id="IPR001356">
    <property type="entry name" value="HD"/>
</dbReference>
<feature type="compositionally biased region" description="Polar residues" evidence="3">
    <location>
        <begin position="227"/>
        <end position="252"/>
    </location>
</feature>
<reference evidence="5" key="1">
    <citation type="journal article" date="2019" name="Environ. Microbiol.">
        <title>Fungal ecological strategies reflected in gene transcription - a case study of two litter decomposers.</title>
        <authorList>
            <person name="Barbi F."/>
            <person name="Kohler A."/>
            <person name="Barry K."/>
            <person name="Baskaran P."/>
            <person name="Daum C."/>
            <person name="Fauchery L."/>
            <person name="Ihrmark K."/>
            <person name="Kuo A."/>
            <person name="LaButti K."/>
            <person name="Lipzen A."/>
            <person name="Morin E."/>
            <person name="Grigoriev I.V."/>
            <person name="Henrissat B."/>
            <person name="Lindahl B."/>
            <person name="Martin F."/>
        </authorList>
    </citation>
    <scope>NUCLEOTIDE SEQUENCE</scope>
    <source>
        <strain evidence="5">JB14</strain>
    </source>
</reference>
<evidence type="ECO:0000259" key="4">
    <source>
        <dbReference type="PROSITE" id="PS50071"/>
    </source>
</evidence>
<dbReference type="SUPFAM" id="SSF46689">
    <property type="entry name" value="Homeodomain-like"/>
    <property type="match status" value="1"/>
</dbReference>
<dbReference type="Gene3D" id="1.10.10.60">
    <property type="entry name" value="Homeodomain-like"/>
    <property type="match status" value="1"/>
</dbReference>